<feature type="domain" description="YlxR" evidence="2">
    <location>
        <begin position="8"/>
        <end position="71"/>
    </location>
</feature>
<gene>
    <name evidence="3" type="ORF">ICT70_01305</name>
</gene>
<feature type="domain" description="Ribosomal protein eL8/eL30/eS12/Gadd45" evidence="1">
    <location>
        <begin position="91"/>
        <end position="177"/>
    </location>
</feature>
<dbReference type="SUPFAM" id="SSF55315">
    <property type="entry name" value="L30e-like"/>
    <property type="match status" value="1"/>
</dbReference>
<name>A0A8J6UKE2_9BACT</name>
<organism evidence="3 4">
    <name type="scientific">Pelovirga terrestris</name>
    <dbReference type="NCBI Taxonomy" id="2771352"/>
    <lineage>
        <taxon>Bacteria</taxon>
        <taxon>Pseudomonadati</taxon>
        <taxon>Thermodesulfobacteriota</taxon>
        <taxon>Desulfuromonadia</taxon>
        <taxon>Geobacterales</taxon>
        <taxon>Geobacteraceae</taxon>
        <taxon>Pelovirga</taxon>
    </lineage>
</organism>
<accession>A0A8J6UKE2</accession>
<dbReference type="InterPro" id="IPR029064">
    <property type="entry name" value="Ribosomal_eL30-like_sf"/>
</dbReference>
<dbReference type="InterPro" id="IPR037465">
    <property type="entry name" value="YlxR"/>
</dbReference>
<dbReference type="InterPro" id="IPR035931">
    <property type="entry name" value="YlxR-like_sf"/>
</dbReference>
<dbReference type="SUPFAM" id="SSF64376">
    <property type="entry name" value="YlxR-like"/>
    <property type="match status" value="1"/>
</dbReference>
<reference evidence="3" key="1">
    <citation type="submission" date="2020-09" db="EMBL/GenBank/DDBJ databases">
        <title>Pelobacter alkaliphilus sp. nov., a novel anaerobic arsenate-reducing bacterium from terrestrial mud volcano.</title>
        <authorList>
            <person name="Khomyakova M.A."/>
            <person name="Merkel A.Y."/>
            <person name="Slobodkin A.I."/>
        </authorList>
    </citation>
    <scope>NUCLEOTIDE SEQUENCE</scope>
    <source>
        <strain evidence="3">M08fum</strain>
    </source>
</reference>
<protein>
    <submittedName>
        <fullName evidence="3">DUF448 domain-containing protein</fullName>
    </submittedName>
</protein>
<proteinExistence type="predicted"/>
<dbReference type="PANTHER" id="PTHR34215:SF1">
    <property type="entry name" value="YLXR DOMAIN-CONTAINING PROTEIN"/>
    <property type="match status" value="1"/>
</dbReference>
<dbReference type="AlphaFoldDB" id="A0A8J6UKE2"/>
<evidence type="ECO:0000313" key="4">
    <source>
        <dbReference type="Proteomes" id="UP000632828"/>
    </source>
</evidence>
<evidence type="ECO:0000259" key="2">
    <source>
        <dbReference type="Pfam" id="PF04296"/>
    </source>
</evidence>
<sequence>MSVSQPQRTCVACRTVADKKQLLRFVLAPEGQVVVDYRQQLPGRGLYTCFNLQCPAQAVKRKSFHRGFGAITQPLELSELHGQLRRALFQRIKGLILMARKAGQLIAGSNMVLDTLKGPAPPTVVVMTTDITENMKQKIDRTAKRQQIFCTQLFDKVSLGQMLGKQERSVVAIQDGELATLLKSELNRYELVREN</sequence>
<dbReference type="InterPro" id="IPR004038">
    <property type="entry name" value="Ribosomal_eL8/eL30/eS12/Gad45"/>
</dbReference>
<keyword evidence="4" id="KW-1185">Reference proteome</keyword>
<dbReference type="RefSeq" id="WP_191153572.1">
    <property type="nucleotide sequence ID" value="NZ_JACWUN010000001.1"/>
</dbReference>
<dbReference type="Pfam" id="PF04296">
    <property type="entry name" value="YlxR"/>
    <property type="match status" value="1"/>
</dbReference>
<dbReference type="Pfam" id="PF01248">
    <property type="entry name" value="Ribosomal_L7Ae"/>
    <property type="match status" value="1"/>
</dbReference>
<evidence type="ECO:0000259" key="1">
    <source>
        <dbReference type="Pfam" id="PF01248"/>
    </source>
</evidence>
<dbReference type="Gene3D" id="3.30.1230.10">
    <property type="entry name" value="YlxR-like"/>
    <property type="match status" value="1"/>
</dbReference>
<dbReference type="Gene3D" id="3.30.1330.30">
    <property type="match status" value="1"/>
</dbReference>
<dbReference type="InterPro" id="IPR007393">
    <property type="entry name" value="YlxR_dom"/>
</dbReference>
<dbReference type="PANTHER" id="PTHR34215">
    <property type="entry name" value="BLL0784 PROTEIN"/>
    <property type="match status" value="1"/>
</dbReference>
<dbReference type="Proteomes" id="UP000632828">
    <property type="component" value="Unassembled WGS sequence"/>
</dbReference>
<comment type="caution">
    <text evidence="3">The sequence shown here is derived from an EMBL/GenBank/DDBJ whole genome shotgun (WGS) entry which is preliminary data.</text>
</comment>
<evidence type="ECO:0000313" key="3">
    <source>
        <dbReference type="EMBL" id="MBD1399302.1"/>
    </source>
</evidence>
<dbReference type="CDD" id="cd00279">
    <property type="entry name" value="YlxR"/>
    <property type="match status" value="1"/>
</dbReference>
<dbReference type="EMBL" id="JACWUN010000001">
    <property type="protein sequence ID" value="MBD1399302.1"/>
    <property type="molecule type" value="Genomic_DNA"/>
</dbReference>